<evidence type="ECO:0000313" key="1">
    <source>
        <dbReference type="EMBL" id="KIK90857.1"/>
    </source>
</evidence>
<name>A0A0D0D304_9AGAM</name>
<keyword evidence="2" id="KW-1185">Reference proteome</keyword>
<protein>
    <submittedName>
        <fullName evidence="1">Uncharacterized protein</fullName>
    </submittedName>
</protein>
<feature type="non-terminal residue" evidence="1">
    <location>
        <position position="120"/>
    </location>
</feature>
<reference evidence="2" key="2">
    <citation type="submission" date="2015-01" db="EMBL/GenBank/DDBJ databases">
        <title>Evolutionary Origins and Diversification of the Mycorrhizal Mutualists.</title>
        <authorList>
            <consortium name="DOE Joint Genome Institute"/>
            <consortium name="Mycorrhizal Genomics Consortium"/>
            <person name="Kohler A."/>
            <person name="Kuo A."/>
            <person name="Nagy L.G."/>
            <person name="Floudas D."/>
            <person name="Copeland A."/>
            <person name="Barry K.W."/>
            <person name="Cichocki N."/>
            <person name="Veneault-Fourrey C."/>
            <person name="LaButti K."/>
            <person name="Lindquist E.A."/>
            <person name="Lipzen A."/>
            <person name="Lundell T."/>
            <person name="Morin E."/>
            <person name="Murat C."/>
            <person name="Riley R."/>
            <person name="Ohm R."/>
            <person name="Sun H."/>
            <person name="Tunlid A."/>
            <person name="Henrissat B."/>
            <person name="Grigoriev I.V."/>
            <person name="Hibbett D.S."/>
            <person name="Martin F."/>
        </authorList>
    </citation>
    <scope>NUCLEOTIDE SEQUENCE [LARGE SCALE GENOMIC DNA]</scope>
    <source>
        <strain evidence="2">Ve08.2h10</strain>
    </source>
</reference>
<dbReference type="EMBL" id="KN825461">
    <property type="protein sequence ID" value="KIK90857.1"/>
    <property type="molecule type" value="Genomic_DNA"/>
</dbReference>
<dbReference type="HOGENOM" id="CLU_2055297_0_0_1"/>
<dbReference type="Proteomes" id="UP000054538">
    <property type="component" value="Unassembled WGS sequence"/>
</dbReference>
<organism evidence="1 2">
    <name type="scientific">Paxillus rubicundulus Ve08.2h10</name>
    <dbReference type="NCBI Taxonomy" id="930991"/>
    <lineage>
        <taxon>Eukaryota</taxon>
        <taxon>Fungi</taxon>
        <taxon>Dikarya</taxon>
        <taxon>Basidiomycota</taxon>
        <taxon>Agaricomycotina</taxon>
        <taxon>Agaricomycetes</taxon>
        <taxon>Agaricomycetidae</taxon>
        <taxon>Boletales</taxon>
        <taxon>Paxilineae</taxon>
        <taxon>Paxillaceae</taxon>
        <taxon>Paxillus</taxon>
    </lineage>
</organism>
<accession>A0A0D0D304</accession>
<dbReference type="STRING" id="930991.A0A0D0D304"/>
<dbReference type="InParanoid" id="A0A0D0D304"/>
<dbReference type="OrthoDB" id="3012036at2759"/>
<sequence length="120" mass="13597">YKTLALFSNHGVVSNPHILSQADLHFLQASIDHCCTVYLDELQQELVLKWSFHASLSTLSQAMKQLHITHKIVAAPALDPEELDHNNHALYMNCIGAKVPDARHPLHHTSCSHTQWYHCI</sequence>
<evidence type="ECO:0000313" key="2">
    <source>
        <dbReference type="Proteomes" id="UP000054538"/>
    </source>
</evidence>
<reference evidence="1 2" key="1">
    <citation type="submission" date="2014-04" db="EMBL/GenBank/DDBJ databases">
        <authorList>
            <consortium name="DOE Joint Genome Institute"/>
            <person name="Kuo A."/>
            <person name="Kohler A."/>
            <person name="Jargeat P."/>
            <person name="Nagy L.G."/>
            <person name="Floudas D."/>
            <person name="Copeland A."/>
            <person name="Barry K.W."/>
            <person name="Cichocki N."/>
            <person name="Veneault-Fourrey C."/>
            <person name="LaButti K."/>
            <person name="Lindquist E.A."/>
            <person name="Lipzen A."/>
            <person name="Lundell T."/>
            <person name="Morin E."/>
            <person name="Murat C."/>
            <person name="Sun H."/>
            <person name="Tunlid A."/>
            <person name="Henrissat B."/>
            <person name="Grigoriev I.V."/>
            <person name="Hibbett D.S."/>
            <person name="Martin F."/>
            <person name="Nordberg H.P."/>
            <person name="Cantor M.N."/>
            <person name="Hua S.X."/>
        </authorList>
    </citation>
    <scope>NUCLEOTIDE SEQUENCE [LARGE SCALE GENOMIC DNA]</scope>
    <source>
        <strain evidence="1 2">Ve08.2h10</strain>
    </source>
</reference>
<gene>
    <name evidence="1" type="ORF">PAXRUDRAFT_150972</name>
</gene>
<dbReference type="AlphaFoldDB" id="A0A0D0D304"/>
<proteinExistence type="predicted"/>